<evidence type="ECO:0000256" key="8">
    <source>
        <dbReference type="ARBA" id="ARBA00023146"/>
    </source>
</evidence>
<dbReference type="InterPro" id="IPR024088">
    <property type="entry name" value="Tyr-tRNA-ligase_bac-type"/>
</dbReference>
<dbReference type="PROSITE" id="PS00178">
    <property type="entry name" value="AA_TRNA_LIGASE_I"/>
    <property type="match status" value="1"/>
</dbReference>
<dbReference type="HAMAP" id="MF_02006">
    <property type="entry name" value="Tyr_tRNA_synth_type1"/>
    <property type="match status" value="1"/>
</dbReference>
<evidence type="ECO:0000313" key="14">
    <source>
        <dbReference type="EMBL" id="HIU98695.1"/>
    </source>
</evidence>
<feature type="binding site" evidence="11">
    <location>
        <position position="35"/>
    </location>
    <ligand>
        <name>L-tyrosine</name>
        <dbReference type="ChEBI" id="CHEBI:58315"/>
    </ligand>
</feature>
<dbReference type="Pfam" id="PF00579">
    <property type="entry name" value="tRNA-synt_1b"/>
    <property type="match status" value="1"/>
</dbReference>
<dbReference type="EC" id="6.1.1.1" evidence="11"/>
<comment type="catalytic activity">
    <reaction evidence="9 11">
        <text>tRNA(Tyr) + L-tyrosine + ATP = L-tyrosyl-tRNA(Tyr) + AMP + diphosphate + H(+)</text>
        <dbReference type="Rhea" id="RHEA:10220"/>
        <dbReference type="Rhea" id="RHEA-COMP:9706"/>
        <dbReference type="Rhea" id="RHEA-COMP:9707"/>
        <dbReference type="ChEBI" id="CHEBI:15378"/>
        <dbReference type="ChEBI" id="CHEBI:30616"/>
        <dbReference type="ChEBI" id="CHEBI:33019"/>
        <dbReference type="ChEBI" id="CHEBI:58315"/>
        <dbReference type="ChEBI" id="CHEBI:78442"/>
        <dbReference type="ChEBI" id="CHEBI:78536"/>
        <dbReference type="ChEBI" id="CHEBI:456215"/>
        <dbReference type="EC" id="6.1.1.1"/>
    </reaction>
</comment>
<dbReference type="InterPro" id="IPR014729">
    <property type="entry name" value="Rossmann-like_a/b/a_fold"/>
</dbReference>
<feature type="binding site" evidence="11">
    <location>
        <position position="173"/>
    </location>
    <ligand>
        <name>L-tyrosine</name>
        <dbReference type="ChEBI" id="CHEBI:58315"/>
    </ligand>
</feature>
<dbReference type="InterPro" id="IPR001412">
    <property type="entry name" value="aa-tRNA-synth_I_CS"/>
</dbReference>
<comment type="caution">
    <text evidence="14">The sequence shown here is derived from an EMBL/GenBank/DDBJ whole genome shotgun (WGS) entry which is preliminary data.</text>
</comment>
<keyword evidence="7 11" id="KW-0648">Protein biosynthesis</keyword>
<dbReference type="GO" id="GO:0005524">
    <property type="term" value="F:ATP binding"/>
    <property type="evidence" value="ECO:0007669"/>
    <property type="project" value="UniProtKB-UniRule"/>
</dbReference>
<keyword evidence="6 12" id="KW-0694">RNA-binding</keyword>
<comment type="subcellular location">
    <subcellularLocation>
        <location evidence="1 11">Cytoplasm</location>
    </subcellularLocation>
</comment>
<dbReference type="PROSITE" id="PS50889">
    <property type="entry name" value="S4"/>
    <property type="match status" value="1"/>
</dbReference>
<dbReference type="GO" id="GO:0042803">
    <property type="term" value="F:protein homodimerization activity"/>
    <property type="evidence" value="ECO:0007669"/>
    <property type="project" value="UniProtKB-ARBA"/>
</dbReference>
<organism evidence="14 15">
    <name type="scientific">Candidatus Limadaptatus stercoripullorum</name>
    <dbReference type="NCBI Taxonomy" id="2840846"/>
    <lineage>
        <taxon>Bacteria</taxon>
        <taxon>Bacillati</taxon>
        <taxon>Bacillota</taxon>
        <taxon>Clostridia</taxon>
        <taxon>Eubacteriales</taxon>
        <taxon>Candidatus Limadaptatus</taxon>
    </lineage>
</organism>
<dbReference type="FunFam" id="3.40.50.620:FF:000008">
    <property type="entry name" value="Tyrosine--tRNA ligase"/>
    <property type="match status" value="1"/>
</dbReference>
<evidence type="ECO:0000256" key="5">
    <source>
        <dbReference type="ARBA" id="ARBA00022840"/>
    </source>
</evidence>
<evidence type="ECO:0000256" key="11">
    <source>
        <dbReference type="HAMAP-Rule" id="MF_02006"/>
    </source>
</evidence>
<gene>
    <name evidence="11" type="primary">tyrS</name>
    <name evidence="14" type="ORF">IAC73_02490</name>
</gene>
<dbReference type="InterPro" id="IPR036986">
    <property type="entry name" value="S4_RNA-bd_sf"/>
</dbReference>
<evidence type="ECO:0000256" key="10">
    <source>
        <dbReference type="ARBA" id="ARBA00060965"/>
    </source>
</evidence>
<keyword evidence="3 11" id="KW-0436">Ligase</keyword>
<dbReference type="Gene3D" id="1.10.240.10">
    <property type="entry name" value="Tyrosyl-Transfer RNA Synthetase"/>
    <property type="match status" value="1"/>
</dbReference>
<reference evidence="14" key="2">
    <citation type="journal article" date="2021" name="PeerJ">
        <title>Extensive microbial diversity within the chicken gut microbiome revealed by metagenomics and culture.</title>
        <authorList>
            <person name="Gilroy R."/>
            <person name="Ravi A."/>
            <person name="Getino M."/>
            <person name="Pursley I."/>
            <person name="Horton D.L."/>
            <person name="Alikhan N.F."/>
            <person name="Baker D."/>
            <person name="Gharbi K."/>
            <person name="Hall N."/>
            <person name="Watson M."/>
            <person name="Adriaenssens E.M."/>
            <person name="Foster-Nyarko E."/>
            <person name="Jarju S."/>
            <person name="Secka A."/>
            <person name="Antonio M."/>
            <person name="Oren A."/>
            <person name="Chaudhuri R.R."/>
            <person name="La Ragione R."/>
            <person name="Hildebrand F."/>
            <person name="Pallen M.J."/>
        </authorList>
    </citation>
    <scope>NUCLEOTIDE SEQUENCE</scope>
    <source>
        <strain evidence="14">10406</strain>
    </source>
</reference>
<comment type="subunit">
    <text evidence="11">Homodimer.</text>
</comment>
<dbReference type="GO" id="GO:0004831">
    <property type="term" value="F:tyrosine-tRNA ligase activity"/>
    <property type="evidence" value="ECO:0007669"/>
    <property type="project" value="UniProtKB-UniRule"/>
</dbReference>
<dbReference type="Gene3D" id="3.40.50.620">
    <property type="entry name" value="HUPs"/>
    <property type="match status" value="1"/>
</dbReference>
<name>A0A9D1NA03_9FIRM</name>
<dbReference type="SUPFAM" id="SSF55174">
    <property type="entry name" value="Alpha-L RNA-binding motif"/>
    <property type="match status" value="1"/>
</dbReference>
<dbReference type="Proteomes" id="UP000886857">
    <property type="component" value="Unassembled WGS sequence"/>
</dbReference>
<dbReference type="Pfam" id="PF22421">
    <property type="entry name" value="SYY_C-terminal"/>
    <property type="match status" value="1"/>
</dbReference>
<sequence>MANVIDQLKERGIVRQTVFEDELKELLDSGPQSFYIGFDPTADSLHVGHFVQMIVARRLQQAGHRPIILIGGGTAMIGDPSGRTDLRSMLTREAIKHNVECFKKQMSRFVDFEGENGAIIVDNADWLLDLNYIDFLREIGSCFSVNKMLTAECYKARMEKGLTFLEFNYMLMQAYDFLVLNRKYGCVLQCGGDDQWSNILAGADLIRRKEGKAAFAITFGLLTTTEGIKMGKTARGAVWLDPAKTSPYDFFQYWRNIQDDDVDTVFRFLTFLPLDEIRELTKHRDERMNAAKERLAYELTEMVHGKDAAEDALKKAHAAFSGDAEGMPTASVPADMRLVADILVAAAGVPSKSEARRLIQGGGISIDGTKVTDIAAAITDSQAANGFVLQKGKKHFYKVTVG</sequence>
<dbReference type="InterPro" id="IPR002307">
    <property type="entry name" value="Tyr-tRNA-ligase"/>
</dbReference>
<feature type="domain" description="Tyrosine--tRNA ligase SYY-like C-terminal" evidence="13">
    <location>
        <begin position="324"/>
        <end position="397"/>
    </location>
</feature>
<feature type="short sequence motif" description="'KMSKS' region" evidence="11">
    <location>
        <begin position="229"/>
        <end position="233"/>
    </location>
</feature>
<reference evidence="14" key="1">
    <citation type="submission" date="2020-10" db="EMBL/GenBank/DDBJ databases">
        <authorList>
            <person name="Gilroy R."/>
        </authorList>
    </citation>
    <scope>NUCLEOTIDE SEQUENCE</scope>
    <source>
        <strain evidence="14">10406</strain>
    </source>
</reference>
<dbReference type="SUPFAM" id="SSF52374">
    <property type="entry name" value="Nucleotidylyl transferase"/>
    <property type="match status" value="1"/>
</dbReference>
<keyword evidence="5 11" id="KW-0067">ATP-binding</keyword>
<dbReference type="GO" id="GO:0005829">
    <property type="term" value="C:cytosol"/>
    <property type="evidence" value="ECO:0007669"/>
    <property type="project" value="TreeGrafter"/>
</dbReference>
<evidence type="ECO:0000313" key="15">
    <source>
        <dbReference type="Proteomes" id="UP000886857"/>
    </source>
</evidence>
<evidence type="ECO:0000256" key="12">
    <source>
        <dbReference type="PROSITE-ProRule" id="PRU00182"/>
    </source>
</evidence>
<evidence type="ECO:0000256" key="3">
    <source>
        <dbReference type="ARBA" id="ARBA00022598"/>
    </source>
</evidence>
<dbReference type="EMBL" id="DVOE01000035">
    <property type="protein sequence ID" value="HIU98695.1"/>
    <property type="molecule type" value="Genomic_DNA"/>
</dbReference>
<evidence type="ECO:0000256" key="9">
    <source>
        <dbReference type="ARBA" id="ARBA00048248"/>
    </source>
</evidence>
<proteinExistence type="inferred from homology"/>
<evidence type="ECO:0000256" key="2">
    <source>
        <dbReference type="ARBA" id="ARBA00022490"/>
    </source>
</evidence>
<comment type="function">
    <text evidence="11">Catalyzes the attachment of tyrosine to tRNA(Tyr) in a two-step reaction: tyrosine is first activated by ATP to form Tyr-AMP and then transferred to the acceptor end of tRNA(Tyr).</text>
</comment>
<comment type="similarity">
    <text evidence="10 11">Belongs to the class-I aminoacyl-tRNA synthetase family. TyrS type 1 subfamily.</text>
</comment>
<dbReference type="PRINTS" id="PR01040">
    <property type="entry name" value="TRNASYNTHTYR"/>
</dbReference>
<dbReference type="AlphaFoldDB" id="A0A9D1NA03"/>
<feature type="binding site" evidence="11">
    <location>
        <position position="232"/>
    </location>
    <ligand>
        <name>ATP</name>
        <dbReference type="ChEBI" id="CHEBI:30616"/>
    </ligand>
</feature>
<dbReference type="CDD" id="cd00805">
    <property type="entry name" value="TyrRS_core"/>
    <property type="match status" value="1"/>
</dbReference>
<accession>A0A9D1NA03</accession>
<dbReference type="InterPro" id="IPR002305">
    <property type="entry name" value="aa-tRNA-synth_Ic"/>
</dbReference>
<dbReference type="PANTHER" id="PTHR11766:SF0">
    <property type="entry name" value="TYROSINE--TRNA LIGASE, MITOCHONDRIAL"/>
    <property type="match status" value="1"/>
</dbReference>
<dbReference type="InterPro" id="IPR054608">
    <property type="entry name" value="SYY-like_C"/>
</dbReference>
<dbReference type="CDD" id="cd00165">
    <property type="entry name" value="S4"/>
    <property type="match status" value="1"/>
</dbReference>
<dbReference type="GO" id="GO:0003723">
    <property type="term" value="F:RNA binding"/>
    <property type="evidence" value="ECO:0007669"/>
    <property type="project" value="UniProtKB-KW"/>
</dbReference>
<dbReference type="InterPro" id="IPR024107">
    <property type="entry name" value="Tyr-tRNA-ligase_bac_1"/>
</dbReference>
<evidence type="ECO:0000256" key="6">
    <source>
        <dbReference type="ARBA" id="ARBA00022884"/>
    </source>
</evidence>
<dbReference type="Gene3D" id="3.10.290.10">
    <property type="entry name" value="RNA-binding S4 domain"/>
    <property type="match status" value="1"/>
</dbReference>
<feature type="binding site" evidence="11">
    <location>
        <position position="169"/>
    </location>
    <ligand>
        <name>L-tyrosine</name>
        <dbReference type="ChEBI" id="CHEBI:58315"/>
    </ligand>
</feature>
<evidence type="ECO:0000256" key="7">
    <source>
        <dbReference type="ARBA" id="ARBA00022917"/>
    </source>
</evidence>
<dbReference type="PANTHER" id="PTHR11766">
    <property type="entry name" value="TYROSYL-TRNA SYNTHETASE"/>
    <property type="match status" value="1"/>
</dbReference>
<keyword evidence="2 11" id="KW-0963">Cytoplasm</keyword>
<evidence type="ECO:0000256" key="1">
    <source>
        <dbReference type="ARBA" id="ARBA00004496"/>
    </source>
</evidence>
<keyword evidence="4 11" id="KW-0547">Nucleotide-binding</keyword>
<evidence type="ECO:0000256" key="4">
    <source>
        <dbReference type="ARBA" id="ARBA00022741"/>
    </source>
</evidence>
<feature type="short sequence motif" description="'HIGH' region" evidence="11">
    <location>
        <begin position="40"/>
        <end position="49"/>
    </location>
</feature>
<dbReference type="FunFam" id="1.10.240.10:FF:000001">
    <property type="entry name" value="Tyrosine--tRNA ligase"/>
    <property type="match status" value="1"/>
</dbReference>
<keyword evidence="8 11" id="KW-0030">Aminoacyl-tRNA synthetase</keyword>
<protein>
    <recommendedName>
        <fullName evidence="11">Tyrosine--tRNA ligase</fullName>
        <ecNumber evidence="11">6.1.1.1</ecNumber>
    </recommendedName>
    <alternativeName>
        <fullName evidence="11">Tyrosyl-tRNA synthetase</fullName>
        <shortName evidence="11">TyrRS</shortName>
    </alternativeName>
</protein>
<dbReference type="GO" id="GO:0006437">
    <property type="term" value="P:tyrosyl-tRNA aminoacylation"/>
    <property type="evidence" value="ECO:0007669"/>
    <property type="project" value="UniProtKB-UniRule"/>
</dbReference>
<evidence type="ECO:0000259" key="13">
    <source>
        <dbReference type="Pfam" id="PF22421"/>
    </source>
</evidence>
<dbReference type="NCBIfam" id="TIGR00234">
    <property type="entry name" value="tyrS"/>
    <property type="match status" value="1"/>
</dbReference>